<organism evidence="1 2">
    <name type="scientific">Sagittula marina</name>
    <dbReference type="NCBI Taxonomy" id="943940"/>
    <lineage>
        <taxon>Bacteria</taxon>
        <taxon>Pseudomonadati</taxon>
        <taxon>Pseudomonadota</taxon>
        <taxon>Alphaproteobacteria</taxon>
        <taxon>Rhodobacterales</taxon>
        <taxon>Roseobacteraceae</taxon>
        <taxon>Sagittula</taxon>
    </lineage>
</organism>
<dbReference type="Pfam" id="PF13704">
    <property type="entry name" value="Glyco_tranf_2_4"/>
    <property type="match status" value="1"/>
</dbReference>
<dbReference type="Proteomes" id="UP000541426">
    <property type="component" value="Unassembled WGS sequence"/>
</dbReference>
<keyword evidence="2" id="KW-1185">Reference proteome</keyword>
<accession>A0A7W6DLP9</accession>
<proteinExistence type="predicted"/>
<evidence type="ECO:0000313" key="2">
    <source>
        <dbReference type="Proteomes" id="UP000541426"/>
    </source>
</evidence>
<name>A0A7W6DLP9_9RHOB</name>
<protein>
    <recommendedName>
        <fullName evidence="3">Glycosyl transferase family 2</fullName>
    </recommendedName>
</protein>
<evidence type="ECO:0008006" key="3">
    <source>
        <dbReference type="Google" id="ProtNLM"/>
    </source>
</evidence>
<evidence type="ECO:0000313" key="1">
    <source>
        <dbReference type="EMBL" id="MBB3985283.1"/>
    </source>
</evidence>
<reference evidence="1 2" key="1">
    <citation type="submission" date="2020-08" db="EMBL/GenBank/DDBJ databases">
        <title>Genomic Encyclopedia of Type Strains, Phase IV (KMG-IV): sequencing the most valuable type-strain genomes for metagenomic binning, comparative biology and taxonomic classification.</title>
        <authorList>
            <person name="Goeker M."/>
        </authorList>
    </citation>
    <scope>NUCLEOTIDE SEQUENCE [LARGE SCALE GENOMIC DNA]</scope>
    <source>
        <strain evidence="1 2">DSM 102235</strain>
    </source>
</reference>
<dbReference type="RefSeq" id="WP_183964683.1">
    <property type="nucleotide sequence ID" value="NZ_BAABBZ010000059.1"/>
</dbReference>
<dbReference type="EMBL" id="JACIEJ010000003">
    <property type="protein sequence ID" value="MBB3985283.1"/>
    <property type="molecule type" value="Genomic_DNA"/>
</dbReference>
<gene>
    <name evidence="1" type="ORF">GGQ68_001612</name>
</gene>
<comment type="caution">
    <text evidence="1">The sequence shown here is derived from an EMBL/GenBank/DDBJ whole genome shotgun (WGS) entry which is preliminary data.</text>
</comment>
<sequence>MKVAALTMVYRDHWALSRWYAHHAAQFGAENLFVVAHGADPEISRLCPGASVLTIPRDDLAHFDRARAEMLNCFHAGLSKVYDWVIRTDADELICVDPYLWRDVPQALAAQDVPVVTALGFDLVEQPGDAPMQSEPVFAQRTALAFSGHYSKAIAARRAIPFHLHGVKVAQRRLAGFPFHMPRGLYLAHLKYANGAALRDAIGVRMAVAQGDAAGLPGVGWSEADADADRFHMSFAEKAVVNWDKAEARAHAKLSVNPARVERYSLVKTRALKFDIRTELPARFAKQG</sequence>
<dbReference type="AlphaFoldDB" id="A0A7W6DLP9"/>